<sequence length="68" mass="7419">MTAVDARQSATARYANAFTWTTSRRDAQAVASGRTASPTRRRPPVFRGPSSDGWCYLTLTVTVGLKVE</sequence>
<gene>
    <name evidence="1" type="ORF">Q2100_29975</name>
</gene>
<keyword evidence="2" id="KW-1185">Reference proteome</keyword>
<feature type="non-terminal residue" evidence="1">
    <location>
        <position position="68"/>
    </location>
</feature>
<protein>
    <submittedName>
        <fullName evidence="1">Uncharacterized protein</fullName>
    </submittedName>
</protein>
<organism evidence="1 2">
    <name type="scientific">Mycolicibacterium arseniciresistens</name>
    <dbReference type="NCBI Taxonomy" id="3062257"/>
    <lineage>
        <taxon>Bacteria</taxon>
        <taxon>Bacillati</taxon>
        <taxon>Actinomycetota</taxon>
        <taxon>Actinomycetes</taxon>
        <taxon>Mycobacteriales</taxon>
        <taxon>Mycobacteriaceae</taxon>
        <taxon>Mycolicibacterium</taxon>
    </lineage>
</organism>
<dbReference type="Proteomes" id="UP001168823">
    <property type="component" value="Unassembled WGS sequence"/>
</dbReference>
<evidence type="ECO:0000313" key="2">
    <source>
        <dbReference type="Proteomes" id="UP001168823"/>
    </source>
</evidence>
<reference evidence="1" key="1">
    <citation type="submission" date="2023-07" db="EMBL/GenBank/DDBJ databases">
        <title>Mycolicibacterium sp. nov., a novel bacterial species.</title>
        <authorList>
            <person name="Cao Y."/>
        </authorList>
    </citation>
    <scope>NUCLEOTIDE SEQUENCE</scope>
    <source>
        <strain evidence="1">KC 300</strain>
    </source>
</reference>
<comment type="caution">
    <text evidence="1">The sequence shown here is derived from an EMBL/GenBank/DDBJ whole genome shotgun (WGS) entry which is preliminary data.</text>
</comment>
<name>A0ABT8UQE2_9MYCO</name>
<proteinExistence type="predicted"/>
<dbReference type="RefSeq" id="WP_302916944.1">
    <property type="nucleotide sequence ID" value="NZ_JAUMSQ010000435.1"/>
</dbReference>
<evidence type="ECO:0000313" key="1">
    <source>
        <dbReference type="EMBL" id="MDO3640006.1"/>
    </source>
</evidence>
<dbReference type="EMBL" id="JAUMSQ010000435">
    <property type="protein sequence ID" value="MDO3640006.1"/>
    <property type="molecule type" value="Genomic_DNA"/>
</dbReference>
<accession>A0ABT8UQE2</accession>